<accession>A0A2V1DC83</accession>
<evidence type="ECO:0000259" key="3">
    <source>
        <dbReference type="Pfam" id="PF13532"/>
    </source>
</evidence>
<feature type="domain" description="Alpha-ketoglutarate-dependent dioxygenase AlkB-like" evidence="3">
    <location>
        <begin position="432"/>
        <end position="587"/>
    </location>
</feature>
<name>A0A2V1DC83_9PLEO</name>
<feature type="binding site" evidence="1">
    <location>
        <position position="580"/>
    </location>
    <ligand>
        <name>2-oxoglutarate</name>
        <dbReference type="ChEBI" id="CHEBI:16810"/>
    </ligand>
</feature>
<dbReference type="Pfam" id="PF13532">
    <property type="entry name" value="2OG-FeII_Oxy_2"/>
    <property type="match status" value="1"/>
</dbReference>
<proteinExistence type="predicted"/>
<dbReference type="InterPro" id="IPR032852">
    <property type="entry name" value="ALKBH2"/>
</dbReference>
<dbReference type="GO" id="GO:0035516">
    <property type="term" value="F:broad specificity oxidative DNA demethylase activity"/>
    <property type="evidence" value="ECO:0007669"/>
    <property type="project" value="TreeGrafter"/>
</dbReference>
<feature type="binding site" evidence="1">
    <location>
        <position position="452"/>
    </location>
    <ligand>
        <name>2-oxoglutarate</name>
        <dbReference type="ChEBI" id="CHEBI:16810"/>
    </ligand>
</feature>
<evidence type="ECO:0000313" key="5">
    <source>
        <dbReference type="Proteomes" id="UP000244855"/>
    </source>
</evidence>
<sequence>MELCETLYYYRAYHGACYATGGFARAFMFSSSSHPRDYMDASVIVARAGGGLKKDETGQMKMSKDQTESSVMHSLRNNMAQFNPVVIITADDNPKAQIQPPHPYCVLDYFKITNMWWEKSQNKRIVRLRFEKLNSKKASWWQPKGTTEIAKPGSLDPPLTQTCQTCDHSSQQIYLQGWMCLRPECNQFWKLLSPISNTLKEPEESSLTYDPRFLKQKNPWPNDDTELPLGSMNAELSDHSIMGEDCSRAHWSGIVCPDCGRCTSRLKWTGWKCENPKCSFERIPPHVLVSAASLHDPFNPLSTSYMYSRDLHLPMVNLSVSFAHNYRINRFSIPGIDGFITHMIANKTVVQEANGPHDMFESLQQTDIGLARRSMGQDFFTRHYAVNFGMPYKFIAATASSPFPDSTSPVTLARSRLNWAARYLLAEEPSKSSSIGAEWKPKEFNETLVLSYMENQKISYHDDGEFGLGPTIATLSLGATGTMRIRMKSRYFSGVSKAGIYDSELPLPGCLQYEKRMDLYQGLCDLQSQDRKAYNERLRQIPKELGLKGGPLAKDAITMTVSHGDIVIMHGAQLQKYYEHSVDHMGKLRFALTCRYIDPESLSEEDKPKWEVLPDEGEYDGTKLPVPA</sequence>
<reference evidence="4 5" key="1">
    <citation type="journal article" date="2018" name="Sci. Rep.">
        <title>Comparative genomics provides insights into the lifestyle and reveals functional heterogeneity of dark septate endophytic fungi.</title>
        <authorList>
            <person name="Knapp D.G."/>
            <person name="Nemeth J.B."/>
            <person name="Barry K."/>
            <person name="Hainaut M."/>
            <person name="Henrissat B."/>
            <person name="Johnson J."/>
            <person name="Kuo A."/>
            <person name="Lim J.H.P."/>
            <person name="Lipzen A."/>
            <person name="Nolan M."/>
            <person name="Ohm R.A."/>
            <person name="Tamas L."/>
            <person name="Grigoriev I.V."/>
            <person name="Spatafora J.W."/>
            <person name="Nagy L.G."/>
            <person name="Kovacs G.M."/>
        </authorList>
    </citation>
    <scope>NUCLEOTIDE SEQUENCE [LARGE SCALE GENOMIC DNA]</scope>
    <source>
        <strain evidence="4 5">DSE2036</strain>
    </source>
</reference>
<dbReference type="SUPFAM" id="SSF51197">
    <property type="entry name" value="Clavaminate synthase-like"/>
    <property type="match status" value="1"/>
</dbReference>
<dbReference type="STRING" id="97972.A0A2V1DC83"/>
<keyword evidence="5" id="KW-1185">Reference proteome</keyword>
<dbReference type="Gene3D" id="2.60.120.590">
    <property type="entry name" value="Alpha-ketoglutarate-dependent dioxygenase AlkB-like"/>
    <property type="match status" value="1"/>
</dbReference>
<evidence type="ECO:0000256" key="1">
    <source>
        <dbReference type="PIRSR" id="PIRSR632852-1"/>
    </source>
</evidence>
<dbReference type="PANTHER" id="PTHR31573">
    <property type="entry name" value="ALPHA-KETOGLUTARATE-DEPENDENT DIOXYGENASE ALKB HOMOLOG 2"/>
    <property type="match status" value="1"/>
</dbReference>
<dbReference type="InterPro" id="IPR037151">
    <property type="entry name" value="AlkB-like_sf"/>
</dbReference>
<evidence type="ECO:0000313" key="4">
    <source>
        <dbReference type="EMBL" id="PVH95757.1"/>
    </source>
</evidence>
<gene>
    <name evidence="4" type="ORF">DM02DRAFT_570729</name>
</gene>
<dbReference type="PANTHER" id="PTHR31573:SF4">
    <property type="entry name" value="FE2OG DIOXYGENASE DOMAIN-CONTAINING PROTEIN"/>
    <property type="match status" value="1"/>
</dbReference>
<dbReference type="OrthoDB" id="2163491at2759"/>
<dbReference type="GO" id="GO:0051747">
    <property type="term" value="F:cytosine C-5 DNA demethylase activity"/>
    <property type="evidence" value="ECO:0007669"/>
    <property type="project" value="TreeGrafter"/>
</dbReference>
<dbReference type="GO" id="GO:0006307">
    <property type="term" value="P:DNA alkylation repair"/>
    <property type="evidence" value="ECO:0007669"/>
    <property type="project" value="TreeGrafter"/>
</dbReference>
<feature type="binding site" evidence="1">
    <location>
        <position position="461"/>
    </location>
    <ligand>
        <name>2-oxoglutarate</name>
        <dbReference type="ChEBI" id="CHEBI:16810"/>
    </ligand>
</feature>
<dbReference type="GO" id="GO:0008198">
    <property type="term" value="F:ferrous iron binding"/>
    <property type="evidence" value="ECO:0007669"/>
    <property type="project" value="TreeGrafter"/>
</dbReference>
<protein>
    <recommendedName>
        <fullName evidence="3">Alpha-ketoglutarate-dependent dioxygenase AlkB-like domain-containing protein</fullName>
    </recommendedName>
</protein>
<evidence type="ECO:0000256" key="2">
    <source>
        <dbReference type="SAM" id="MobiDB-lite"/>
    </source>
</evidence>
<dbReference type="AlphaFoldDB" id="A0A2V1DC83"/>
<organism evidence="4 5">
    <name type="scientific">Periconia macrospinosa</name>
    <dbReference type="NCBI Taxonomy" id="97972"/>
    <lineage>
        <taxon>Eukaryota</taxon>
        <taxon>Fungi</taxon>
        <taxon>Dikarya</taxon>
        <taxon>Ascomycota</taxon>
        <taxon>Pezizomycotina</taxon>
        <taxon>Dothideomycetes</taxon>
        <taxon>Pleosporomycetidae</taxon>
        <taxon>Pleosporales</taxon>
        <taxon>Massarineae</taxon>
        <taxon>Periconiaceae</taxon>
        <taxon>Periconia</taxon>
    </lineage>
</organism>
<dbReference type="EMBL" id="KZ805485">
    <property type="protein sequence ID" value="PVH95757.1"/>
    <property type="molecule type" value="Genomic_DNA"/>
</dbReference>
<dbReference type="Proteomes" id="UP000244855">
    <property type="component" value="Unassembled WGS sequence"/>
</dbReference>
<dbReference type="InterPro" id="IPR027450">
    <property type="entry name" value="AlkB-like"/>
</dbReference>
<feature type="region of interest" description="Disordered" evidence="2">
    <location>
        <begin position="602"/>
        <end position="628"/>
    </location>
</feature>